<evidence type="ECO:0000313" key="7">
    <source>
        <dbReference type="Proteomes" id="UP000518266"/>
    </source>
</evidence>
<evidence type="ECO:0000313" key="6">
    <source>
        <dbReference type="EMBL" id="KAF3839126.1"/>
    </source>
</evidence>
<gene>
    <name evidence="6" type="ORF">F7725_017843</name>
</gene>
<dbReference type="InterPro" id="IPR039008">
    <property type="entry name" value="IF_rod_dom"/>
</dbReference>
<proteinExistence type="predicted"/>
<dbReference type="InterPro" id="IPR031211">
    <property type="entry name" value="Nestin"/>
</dbReference>
<keyword evidence="7" id="KW-1185">Reference proteome</keyword>
<name>A0A7J5XPR1_DISMA</name>
<dbReference type="GO" id="GO:0031730">
    <property type="term" value="F:CCR5 chemokine receptor binding"/>
    <property type="evidence" value="ECO:0007669"/>
    <property type="project" value="TreeGrafter"/>
</dbReference>
<accession>A0A7J5XPR1</accession>
<feature type="region of interest" description="Disordered" evidence="4">
    <location>
        <begin position="227"/>
        <end position="246"/>
    </location>
</feature>
<dbReference type="Proteomes" id="UP000518266">
    <property type="component" value="Unassembled WGS sequence"/>
</dbReference>
<dbReference type="OrthoDB" id="8886319at2759"/>
<dbReference type="GO" id="GO:0005882">
    <property type="term" value="C:intermediate filament"/>
    <property type="evidence" value="ECO:0007669"/>
    <property type="project" value="UniProtKB-KW"/>
</dbReference>
<comment type="caution">
    <text evidence="6">The sequence shown here is derived from an EMBL/GenBank/DDBJ whole genome shotgun (WGS) entry which is preliminary data.</text>
</comment>
<dbReference type="SUPFAM" id="SSF64593">
    <property type="entry name" value="Intermediate filament protein, coiled coil region"/>
    <property type="match status" value="2"/>
</dbReference>
<evidence type="ECO:0000259" key="5">
    <source>
        <dbReference type="PROSITE" id="PS51842"/>
    </source>
</evidence>
<protein>
    <recommendedName>
        <fullName evidence="5">IF rod domain-containing protein</fullName>
    </recommendedName>
</protein>
<dbReference type="PANTHER" id="PTHR47051">
    <property type="entry name" value="NESTIN"/>
    <property type="match status" value="1"/>
</dbReference>
<evidence type="ECO:0000256" key="3">
    <source>
        <dbReference type="SAM" id="Coils"/>
    </source>
</evidence>
<evidence type="ECO:0000256" key="2">
    <source>
        <dbReference type="ARBA" id="ARBA00023054"/>
    </source>
</evidence>
<reference evidence="6 7" key="1">
    <citation type="submission" date="2020-03" db="EMBL/GenBank/DDBJ databases">
        <title>Dissostichus mawsoni Genome sequencing and assembly.</title>
        <authorList>
            <person name="Park H."/>
        </authorList>
    </citation>
    <scope>NUCLEOTIDE SEQUENCE [LARGE SCALE GENOMIC DNA]</scope>
    <source>
        <strain evidence="6">DM0001</strain>
        <tissue evidence="6">Muscle</tissue>
    </source>
</reference>
<dbReference type="EMBL" id="JAAKFY010000021">
    <property type="protein sequence ID" value="KAF3839126.1"/>
    <property type="molecule type" value="Genomic_DNA"/>
</dbReference>
<keyword evidence="1" id="KW-0403">Intermediate filament</keyword>
<feature type="coiled-coil region" evidence="3">
    <location>
        <begin position="16"/>
        <end position="190"/>
    </location>
</feature>
<organism evidence="6 7">
    <name type="scientific">Dissostichus mawsoni</name>
    <name type="common">Antarctic cod</name>
    <dbReference type="NCBI Taxonomy" id="36200"/>
    <lineage>
        <taxon>Eukaryota</taxon>
        <taxon>Metazoa</taxon>
        <taxon>Chordata</taxon>
        <taxon>Craniata</taxon>
        <taxon>Vertebrata</taxon>
        <taxon>Euteleostomi</taxon>
        <taxon>Actinopterygii</taxon>
        <taxon>Neopterygii</taxon>
        <taxon>Teleostei</taxon>
        <taxon>Neoteleostei</taxon>
        <taxon>Acanthomorphata</taxon>
        <taxon>Eupercaria</taxon>
        <taxon>Perciformes</taxon>
        <taxon>Notothenioidei</taxon>
        <taxon>Nototheniidae</taxon>
        <taxon>Dissostichus</taxon>
    </lineage>
</organism>
<keyword evidence="2 3" id="KW-0175">Coiled coil</keyword>
<dbReference type="Gene3D" id="1.20.5.170">
    <property type="match status" value="1"/>
</dbReference>
<dbReference type="AlphaFoldDB" id="A0A7J5XPR1"/>
<feature type="domain" description="IF rod" evidence="5">
    <location>
        <begin position="12"/>
        <end position="246"/>
    </location>
</feature>
<evidence type="ECO:0000256" key="4">
    <source>
        <dbReference type="SAM" id="MobiDB-lite"/>
    </source>
</evidence>
<dbReference type="PANTHER" id="PTHR47051:SF1">
    <property type="entry name" value="NESTIN"/>
    <property type="match status" value="1"/>
</dbReference>
<sequence>MELHKSFHLGDEKHQMLNLNRRLETYLSRVKLLEQENALLEKEIEAMREAEAQLEARKKLEQSRKELEEEQRAQMWLRERVNQLEHEMMHLIQTHQEDLEETLNQSRSRLSEVNKEKKESEMKLRALEKEMDSARDVRKHLERNAQQQGDGIKEEIQTLQEHWESLEVEKEELSDHIDHLLLENRGLQQQKVALGLEVATYRYTNTALNTKEPLHIQYVALSRYEPSNIKNRDQDQPNIPEFQLQG</sequence>
<evidence type="ECO:0000256" key="1">
    <source>
        <dbReference type="ARBA" id="ARBA00022754"/>
    </source>
</evidence>
<dbReference type="GO" id="GO:0019215">
    <property type="term" value="F:intermediate filament binding"/>
    <property type="evidence" value="ECO:0007669"/>
    <property type="project" value="InterPro"/>
</dbReference>
<dbReference type="GO" id="GO:0030844">
    <property type="term" value="P:positive regulation of intermediate filament depolymerization"/>
    <property type="evidence" value="ECO:0007669"/>
    <property type="project" value="TreeGrafter"/>
</dbReference>
<dbReference type="PROSITE" id="PS51842">
    <property type="entry name" value="IF_ROD_2"/>
    <property type="match status" value="1"/>
</dbReference>